<dbReference type="OrthoDB" id="273861at2759"/>
<dbReference type="VEuPathDB" id="TriTrypDB:TRSC58_04694"/>
<organism evidence="9 10">
    <name type="scientific">Trypanosoma rangeli SC58</name>
    <dbReference type="NCBI Taxonomy" id="429131"/>
    <lineage>
        <taxon>Eukaryota</taxon>
        <taxon>Discoba</taxon>
        <taxon>Euglenozoa</taxon>
        <taxon>Kinetoplastea</taxon>
        <taxon>Metakinetoplastina</taxon>
        <taxon>Trypanosomatida</taxon>
        <taxon>Trypanosomatidae</taxon>
        <taxon>Trypanosoma</taxon>
        <taxon>Herpetosoma</taxon>
    </lineage>
</organism>
<dbReference type="InterPro" id="IPR008271">
    <property type="entry name" value="Ser/Thr_kinase_AS"/>
</dbReference>
<dbReference type="PROSITE" id="PS00108">
    <property type="entry name" value="PROTEIN_KINASE_ST"/>
    <property type="match status" value="1"/>
</dbReference>
<feature type="region of interest" description="Disordered" evidence="6">
    <location>
        <begin position="392"/>
        <end position="411"/>
    </location>
</feature>
<dbReference type="GO" id="GO:0004672">
    <property type="term" value="F:protein kinase activity"/>
    <property type="evidence" value="ECO:0007669"/>
    <property type="project" value="InterPro"/>
</dbReference>
<feature type="compositionally biased region" description="Polar residues" evidence="6">
    <location>
        <begin position="514"/>
        <end position="552"/>
    </location>
</feature>
<dbReference type="PROSITE" id="PS50006">
    <property type="entry name" value="FHA_DOMAIN"/>
    <property type="match status" value="1"/>
</dbReference>
<evidence type="ECO:0000256" key="1">
    <source>
        <dbReference type="ARBA" id="ARBA00022679"/>
    </source>
</evidence>
<dbReference type="SUPFAM" id="SSF49879">
    <property type="entry name" value="SMAD/FHA domain"/>
    <property type="match status" value="1"/>
</dbReference>
<dbReference type="CDD" id="cd06606">
    <property type="entry name" value="STKc_MAPKKK"/>
    <property type="match status" value="1"/>
</dbReference>
<feature type="compositionally biased region" description="Basic and acidic residues" evidence="6">
    <location>
        <begin position="558"/>
        <end position="569"/>
    </location>
</feature>
<dbReference type="PANTHER" id="PTHR48016">
    <property type="entry name" value="MAP KINASE KINASE KINASE SSK2-RELATED-RELATED"/>
    <property type="match status" value="1"/>
</dbReference>
<dbReference type="InterPro" id="IPR017441">
    <property type="entry name" value="Protein_kinase_ATP_BS"/>
</dbReference>
<feature type="compositionally biased region" description="Polar residues" evidence="6">
    <location>
        <begin position="587"/>
        <end position="604"/>
    </location>
</feature>
<comment type="caution">
    <text evidence="9">The sequence shown here is derived from an EMBL/GenBank/DDBJ whole genome shotgun (WGS) entry which is preliminary data.</text>
</comment>
<dbReference type="SMART" id="SM00220">
    <property type="entry name" value="S_TKc"/>
    <property type="match status" value="1"/>
</dbReference>
<dbReference type="Gene3D" id="3.30.200.20">
    <property type="entry name" value="Phosphorylase Kinase, domain 1"/>
    <property type="match status" value="1"/>
</dbReference>
<dbReference type="Pfam" id="PF00498">
    <property type="entry name" value="FHA"/>
    <property type="match status" value="1"/>
</dbReference>
<feature type="compositionally biased region" description="Low complexity" evidence="6">
    <location>
        <begin position="969"/>
        <end position="993"/>
    </location>
</feature>
<keyword evidence="3 9" id="KW-0418">Kinase</keyword>
<dbReference type="InterPro" id="IPR008984">
    <property type="entry name" value="SMAD_FHA_dom_sf"/>
</dbReference>
<accession>A0A061IY79</accession>
<evidence type="ECO:0000256" key="5">
    <source>
        <dbReference type="PROSITE-ProRule" id="PRU10141"/>
    </source>
</evidence>
<gene>
    <name evidence="9" type="ORF">TRSC58_04694</name>
</gene>
<evidence type="ECO:0000256" key="2">
    <source>
        <dbReference type="ARBA" id="ARBA00022741"/>
    </source>
</evidence>
<feature type="domain" description="Protein kinase" evidence="8">
    <location>
        <begin position="1002"/>
        <end position="1291"/>
    </location>
</feature>
<evidence type="ECO:0000259" key="8">
    <source>
        <dbReference type="PROSITE" id="PS50011"/>
    </source>
</evidence>
<dbReference type="GO" id="GO:0005524">
    <property type="term" value="F:ATP binding"/>
    <property type="evidence" value="ECO:0007669"/>
    <property type="project" value="UniProtKB-UniRule"/>
</dbReference>
<evidence type="ECO:0000259" key="7">
    <source>
        <dbReference type="PROSITE" id="PS50006"/>
    </source>
</evidence>
<proteinExistence type="predicted"/>
<feature type="region of interest" description="Disordered" evidence="6">
    <location>
        <begin position="490"/>
        <end position="689"/>
    </location>
</feature>
<dbReference type="InterPro" id="IPR050538">
    <property type="entry name" value="MAP_kinase_kinase_kinase"/>
</dbReference>
<protein>
    <submittedName>
        <fullName evidence="9">Protein kinase</fullName>
    </submittedName>
</protein>
<evidence type="ECO:0000256" key="3">
    <source>
        <dbReference type="ARBA" id="ARBA00022777"/>
    </source>
</evidence>
<feature type="region of interest" description="Disordered" evidence="6">
    <location>
        <begin position="962"/>
        <end position="995"/>
    </location>
</feature>
<feature type="compositionally biased region" description="Basic and acidic residues" evidence="6">
    <location>
        <begin position="1335"/>
        <end position="1347"/>
    </location>
</feature>
<sequence length="1364" mass="147368">MRHDGSSIASSCGIQPPYLLLSPSDGVILGASESFAAHVGMTVGRLVGQTFMSVLRWLEVENREALEEVVQKVAALHNNTVAARDDEGGAECRLGPGCVDRRSLQTELRVGTEAVVESQGGEYSIVQGGQSLPRMGDGTVQRILLRGRCPCPSFSAVVSPLVGDPEDSARIHADDEDNESFTVERSFGGGEYFCLSLDVWMCPRQDPTSGFLVLCQPRLHCVLDWTPLACFLVHPVTGCVLYWSREAERQTERLAYEMLGWQSQAIPTPLSTGFRSRCHDRKYDNVGGKKEARRRGARLEPSLQAILQLPFPSAPSLSVTLQPLAGKFVEEEEVALEGAVAGLLWPPLHSLTERNTHTASDGCRAASYPPDARGSCCHRSCVGDVDGNKTPFPQLHLPERPLKNSGNPAQEKTGSCFATLARGREDASTWLSAKVPLLFTIHGEVSMPFGSVTPESCVEPGHDSMHASAGGLPEHQTVWENSTHRFVSEMLPASPTGENGVEENVFGKPLQGHGANQDTDRQPSNGVSLRRGSLTTHAPQHTESDGLQQNVCNEDEKDPSAKVTRDEASLKLPQLSTRTAVGPTPTPVSLQASLRTSQHASPILSNARRATCAESDVAGTRGGGSNANSDDRNYSSKQRGKRDDESRGCTALTPLGGRSSSKSRDVQVPRLISPLPREHPTTTQGNAEETCSETVLFGKQLGYNSQQYPQQPSYPQQTKPSLLSPQPLASIPVLSSAAGSTALSDFATTPVSNVNTANEGYPIWAMLRSGDEATIPSCVIRVPPGEGFLFGRSSQCHATTVDGFVSGIQFKIVRQLGSELQLLQPTSPRDSSHPSLFMNPSHTSTVSGPHATSAAAGNWIFVLYDQSVNGTFVNVRKVGNGKCVNLRDHDLITFRLSSSRFFLGFQFLLTNERGTPLSEWADVPAKSSGMNSSAVLRGTRPLRHRTSSETGSFFAACNSQVGGGAQSKSNGGSSSRRPASATRSRSSRAGAAAQHRETIEWKIGEELLGKGGNAEVFLGMNMTNGKLIAVKRVPLPTTASEDPNHKEVLKQYISLQEEIRVLSKAIHPNIVQYFGSSQNLQYFNILLEFVPGGSLRHLLDNFGALSPGVICSYLRQTLEGLHYLHQHNLVHSDVKAANILITEKGRVKLSDFGTAKLLNRQHSQSVDRDGKAEIADGSDAATFRLAGTLRWMAPELLRGSAGPTKASDIWSVGCTLIEMLSTEAPWSEYDFESEEQLMNLLKYTTEPPEVPECVELPELTSIARRCLTLDADSRPTCAELLQLVLEAAKRFQEQQAQLSSPADVPRVPPATTTTTSAALPPGEGAVMGASVRQNNKHEGRPQHRDPQEATDVTVSKGWGWGDCS</sequence>
<evidence type="ECO:0000313" key="10">
    <source>
        <dbReference type="Proteomes" id="UP000031737"/>
    </source>
</evidence>
<dbReference type="PROSITE" id="PS00107">
    <property type="entry name" value="PROTEIN_KINASE_ATP"/>
    <property type="match status" value="1"/>
</dbReference>
<feature type="domain" description="FHA" evidence="7">
    <location>
        <begin position="829"/>
        <end position="878"/>
    </location>
</feature>
<dbReference type="EMBL" id="AUPL01004694">
    <property type="protein sequence ID" value="ESL07614.1"/>
    <property type="molecule type" value="Genomic_DNA"/>
</dbReference>
<dbReference type="Pfam" id="PF00069">
    <property type="entry name" value="Pkinase"/>
    <property type="match status" value="1"/>
</dbReference>
<evidence type="ECO:0000256" key="6">
    <source>
        <dbReference type="SAM" id="MobiDB-lite"/>
    </source>
</evidence>
<name>A0A061IY79_TRYRA</name>
<dbReference type="InterPro" id="IPR000719">
    <property type="entry name" value="Prot_kinase_dom"/>
</dbReference>
<feature type="region of interest" description="Disordered" evidence="6">
    <location>
        <begin position="1296"/>
        <end position="1364"/>
    </location>
</feature>
<dbReference type="PANTHER" id="PTHR48016:SF56">
    <property type="entry name" value="MAPKK KINASE"/>
    <property type="match status" value="1"/>
</dbReference>
<dbReference type="Gene3D" id="2.60.200.20">
    <property type="match status" value="1"/>
</dbReference>
<dbReference type="SUPFAM" id="SSF56112">
    <property type="entry name" value="Protein kinase-like (PK-like)"/>
    <property type="match status" value="1"/>
</dbReference>
<evidence type="ECO:0000313" key="9">
    <source>
        <dbReference type="EMBL" id="ESL07614.1"/>
    </source>
</evidence>
<keyword evidence="10" id="KW-1185">Reference proteome</keyword>
<evidence type="ECO:0000256" key="4">
    <source>
        <dbReference type="ARBA" id="ARBA00022840"/>
    </source>
</evidence>
<dbReference type="PROSITE" id="PS50011">
    <property type="entry name" value="PROTEIN_KINASE_DOM"/>
    <property type="match status" value="1"/>
</dbReference>
<feature type="region of interest" description="Disordered" evidence="6">
    <location>
        <begin position="705"/>
        <end position="725"/>
    </location>
</feature>
<dbReference type="FunFam" id="3.30.200.20:FF:000956">
    <property type="entry name" value="Protein kinase, putative"/>
    <property type="match status" value="1"/>
</dbReference>
<keyword evidence="1" id="KW-0808">Transferase</keyword>
<feature type="compositionally biased region" description="Polar residues" evidence="6">
    <location>
        <begin position="838"/>
        <end position="847"/>
    </location>
</feature>
<dbReference type="Proteomes" id="UP000031737">
    <property type="component" value="Unassembled WGS sequence"/>
</dbReference>
<feature type="region of interest" description="Disordered" evidence="6">
    <location>
        <begin position="824"/>
        <end position="849"/>
    </location>
</feature>
<dbReference type="Gene3D" id="1.10.510.10">
    <property type="entry name" value="Transferase(Phosphotransferase) domain 1"/>
    <property type="match status" value="1"/>
</dbReference>
<feature type="compositionally biased region" description="Low complexity" evidence="6">
    <location>
        <begin position="705"/>
        <end position="717"/>
    </location>
</feature>
<feature type="binding site" evidence="5">
    <location>
        <position position="1031"/>
    </location>
    <ligand>
        <name>ATP</name>
        <dbReference type="ChEBI" id="CHEBI:30616"/>
    </ligand>
</feature>
<feature type="compositionally biased region" description="Low complexity" evidence="6">
    <location>
        <begin position="1301"/>
        <end position="1321"/>
    </location>
</feature>
<dbReference type="InterPro" id="IPR011009">
    <property type="entry name" value="Kinase-like_dom_sf"/>
</dbReference>
<reference evidence="9 10" key="1">
    <citation type="submission" date="2013-07" db="EMBL/GenBank/DDBJ databases">
        <authorList>
            <person name="Stoco P.H."/>
            <person name="Wagner G."/>
            <person name="Gerber A."/>
            <person name="Zaha A."/>
            <person name="Thompson C."/>
            <person name="Bartholomeu D.C."/>
            <person name="Luckemeyer D.D."/>
            <person name="Bahia D."/>
            <person name="Loreto E."/>
            <person name="Prestes E.B."/>
            <person name="Lima F.M."/>
            <person name="Rodrigues-Luiz G."/>
            <person name="Vallejo G.A."/>
            <person name="Filho J.F."/>
            <person name="Monteiro K.M."/>
            <person name="Tyler K.M."/>
            <person name="de Almeida L.G."/>
            <person name="Ortiz M.F."/>
            <person name="Siervo M.A."/>
            <person name="de Moraes M.H."/>
            <person name="Cunha O.L."/>
            <person name="Mendonca-Neto R."/>
            <person name="Silva R."/>
            <person name="Teixeira S.M."/>
            <person name="Murta S.M."/>
            <person name="Sincero T.C."/>
            <person name="Mendes T.A."/>
            <person name="Urmenyi T.P."/>
            <person name="Silva V.G."/>
            <person name="da Rocha W.D."/>
            <person name="Andersson B."/>
            <person name="Romanha A.J."/>
            <person name="Steindel M."/>
            <person name="de Vasconcelos A.T."/>
            <person name="Grisard E.C."/>
        </authorList>
    </citation>
    <scope>NUCLEOTIDE SEQUENCE [LARGE SCALE GENOMIC DNA]</scope>
    <source>
        <strain evidence="9 10">SC58</strain>
    </source>
</reference>
<keyword evidence="2 5" id="KW-0547">Nucleotide-binding</keyword>
<keyword evidence="4 5" id="KW-0067">ATP-binding</keyword>
<dbReference type="InterPro" id="IPR000253">
    <property type="entry name" value="FHA_dom"/>
</dbReference>